<feature type="non-terminal residue" evidence="1">
    <location>
        <position position="1"/>
    </location>
</feature>
<organism evidence="1">
    <name type="scientific">Nothobranchius rachovii</name>
    <name type="common">bluefin notho</name>
    <dbReference type="NCBI Taxonomy" id="451742"/>
    <lineage>
        <taxon>Eukaryota</taxon>
        <taxon>Metazoa</taxon>
        <taxon>Chordata</taxon>
        <taxon>Craniata</taxon>
        <taxon>Vertebrata</taxon>
        <taxon>Euteleostomi</taxon>
        <taxon>Actinopterygii</taxon>
        <taxon>Neopterygii</taxon>
        <taxon>Teleostei</taxon>
        <taxon>Neoteleostei</taxon>
        <taxon>Acanthomorphata</taxon>
        <taxon>Ovalentaria</taxon>
        <taxon>Atherinomorphae</taxon>
        <taxon>Cyprinodontiformes</taxon>
        <taxon>Nothobranchiidae</taxon>
        <taxon>Nothobranchius</taxon>
    </lineage>
</organism>
<reference evidence="1" key="2">
    <citation type="submission" date="2016-06" db="EMBL/GenBank/DDBJ databases">
        <title>The genome of a short-lived fish provides insights into sex chromosome evolution and the genetic control of aging.</title>
        <authorList>
            <person name="Reichwald K."/>
            <person name="Felder M."/>
            <person name="Petzold A."/>
            <person name="Koch P."/>
            <person name="Groth M."/>
            <person name="Platzer M."/>
        </authorList>
    </citation>
    <scope>NUCLEOTIDE SEQUENCE</scope>
    <source>
        <tissue evidence="1">Brain</tissue>
    </source>
</reference>
<dbReference type="AlphaFoldDB" id="A0A1A8RME2"/>
<name>A0A1A8RME2_9TELE</name>
<dbReference type="EMBL" id="HAEI01008944">
    <property type="protein sequence ID" value="SBS06429.1"/>
    <property type="molecule type" value="Transcribed_RNA"/>
</dbReference>
<protein>
    <submittedName>
        <fullName evidence="1">B-cell CLL/lymphoma 3</fullName>
    </submittedName>
</protein>
<evidence type="ECO:0000313" key="1">
    <source>
        <dbReference type="EMBL" id="SBS06429.1"/>
    </source>
</evidence>
<sequence length="34" mass="4183">VVDLHLHRHHTPFIIVHPIPQRLRLHRFTITRLI</sequence>
<gene>
    <name evidence="1" type="primary">BCL3</name>
</gene>
<proteinExistence type="predicted"/>
<reference evidence="1" key="1">
    <citation type="submission" date="2016-05" db="EMBL/GenBank/DDBJ databases">
        <authorList>
            <person name="Lavstsen T."/>
            <person name="Jespersen J.S."/>
        </authorList>
    </citation>
    <scope>NUCLEOTIDE SEQUENCE</scope>
    <source>
        <tissue evidence="1">Brain</tissue>
    </source>
</reference>
<accession>A0A1A8RME2</accession>